<protein>
    <recommendedName>
        <fullName evidence="2">Integrase catalytic domain-containing protein</fullName>
    </recommendedName>
</protein>
<dbReference type="InterPro" id="IPR012337">
    <property type="entry name" value="RNaseH-like_sf"/>
</dbReference>
<dbReference type="RefSeq" id="XP_058336880.1">
    <property type="nucleotide sequence ID" value="XM_058492357.1"/>
</dbReference>
<dbReference type="InterPro" id="IPR001584">
    <property type="entry name" value="Integrase_cat-core"/>
</dbReference>
<dbReference type="Pfam" id="PF00665">
    <property type="entry name" value="rve"/>
    <property type="match status" value="1"/>
</dbReference>
<dbReference type="EMBL" id="JARTCD010000127">
    <property type="protein sequence ID" value="KAJ8651966.1"/>
    <property type="molecule type" value="Genomic_DNA"/>
</dbReference>
<dbReference type="InterPro" id="IPR050951">
    <property type="entry name" value="Retrovirus_Pol_polyprotein"/>
</dbReference>
<dbReference type="InterPro" id="IPR041588">
    <property type="entry name" value="Integrase_H2C2"/>
</dbReference>
<dbReference type="Proteomes" id="UP001234581">
    <property type="component" value="Unassembled WGS sequence"/>
</dbReference>
<feature type="compositionally biased region" description="Low complexity" evidence="1">
    <location>
        <begin position="483"/>
        <end position="493"/>
    </location>
</feature>
<dbReference type="FunFam" id="1.10.340.70:FF:000001">
    <property type="entry name" value="Retrovirus-related Pol polyprotein from transposon gypsy-like Protein"/>
    <property type="match status" value="1"/>
</dbReference>
<evidence type="ECO:0000259" key="2">
    <source>
        <dbReference type="PROSITE" id="PS50994"/>
    </source>
</evidence>
<feature type="region of interest" description="Disordered" evidence="1">
    <location>
        <begin position="287"/>
        <end position="322"/>
    </location>
</feature>
<evidence type="ECO:0000256" key="1">
    <source>
        <dbReference type="SAM" id="MobiDB-lite"/>
    </source>
</evidence>
<dbReference type="AlphaFoldDB" id="A0AAD7XT76"/>
<dbReference type="GO" id="GO:0015074">
    <property type="term" value="P:DNA integration"/>
    <property type="evidence" value="ECO:0007669"/>
    <property type="project" value="InterPro"/>
</dbReference>
<dbReference type="Gene3D" id="1.10.340.70">
    <property type="match status" value="1"/>
</dbReference>
<reference evidence="3 4" key="1">
    <citation type="submission" date="2023-03" db="EMBL/GenBank/DDBJ databases">
        <title>Genome sequence of Lichtheimia ornata CBS 291.66.</title>
        <authorList>
            <person name="Mohabir J.T."/>
            <person name="Shea T.P."/>
            <person name="Kurbessoian T."/>
            <person name="Berby B."/>
            <person name="Fontaine J."/>
            <person name="Livny J."/>
            <person name="Gnirke A."/>
            <person name="Stajich J.E."/>
            <person name="Cuomo C.A."/>
        </authorList>
    </citation>
    <scope>NUCLEOTIDE SEQUENCE [LARGE SCALE GENOMIC DNA]</scope>
    <source>
        <strain evidence="3">CBS 291.66</strain>
    </source>
</reference>
<dbReference type="GO" id="GO:0005634">
    <property type="term" value="C:nucleus"/>
    <property type="evidence" value="ECO:0007669"/>
    <property type="project" value="UniProtKB-ARBA"/>
</dbReference>
<evidence type="ECO:0000313" key="3">
    <source>
        <dbReference type="EMBL" id="KAJ8651966.1"/>
    </source>
</evidence>
<gene>
    <name evidence="3" type="ORF">O0I10_012456</name>
</gene>
<feature type="compositionally biased region" description="Acidic residues" evidence="1">
    <location>
        <begin position="295"/>
        <end position="314"/>
    </location>
</feature>
<proteinExistence type="predicted"/>
<dbReference type="PANTHER" id="PTHR37984">
    <property type="entry name" value="PROTEIN CBG26694"/>
    <property type="match status" value="1"/>
</dbReference>
<organism evidence="3 4">
    <name type="scientific">Lichtheimia ornata</name>
    <dbReference type="NCBI Taxonomy" id="688661"/>
    <lineage>
        <taxon>Eukaryota</taxon>
        <taxon>Fungi</taxon>
        <taxon>Fungi incertae sedis</taxon>
        <taxon>Mucoromycota</taxon>
        <taxon>Mucoromycotina</taxon>
        <taxon>Mucoromycetes</taxon>
        <taxon>Mucorales</taxon>
        <taxon>Lichtheimiaceae</taxon>
        <taxon>Lichtheimia</taxon>
    </lineage>
</organism>
<feature type="region of interest" description="Disordered" evidence="1">
    <location>
        <begin position="463"/>
        <end position="498"/>
    </location>
</feature>
<comment type="caution">
    <text evidence="3">The sequence shown here is derived from an EMBL/GenBank/DDBJ whole genome shotgun (WGS) entry which is preliminary data.</text>
</comment>
<evidence type="ECO:0000313" key="4">
    <source>
        <dbReference type="Proteomes" id="UP001234581"/>
    </source>
</evidence>
<dbReference type="Gene3D" id="3.30.420.10">
    <property type="entry name" value="Ribonuclease H-like superfamily/Ribonuclease H"/>
    <property type="match status" value="1"/>
</dbReference>
<keyword evidence="4" id="KW-1185">Reference proteome</keyword>
<dbReference type="GO" id="GO:0003676">
    <property type="term" value="F:nucleic acid binding"/>
    <property type="evidence" value="ECO:0007669"/>
    <property type="project" value="InterPro"/>
</dbReference>
<dbReference type="GeneID" id="83219800"/>
<dbReference type="PANTHER" id="PTHR37984:SF5">
    <property type="entry name" value="PROTEIN NYNRIN-LIKE"/>
    <property type="match status" value="1"/>
</dbReference>
<name>A0AAD7XT76_9FUNG</name>
<dbReference type="PROSITE" id="PS50994">
    <property type="entry name" value="INTEGRASE"/>
    <property type="match status" value="1"/>
</dbReference>
<dbReference type="InterPro" id="IPR036397">
    <property type="entry name" value="RNaseH_sf"/>
</dbReference>
<dbReference type="Pfam" id="PF17921">
    <property type="entry name" value="Integrase_H2C2"/>
    <property type="match status" value="1"/>
</dbReference>
<sequence>MDDNLYNGIKHYLETLEYPPNTTTASKKTITSQSRLYFVKGEQLYRRGPQTRLVVTKDQVNSIIWSEHQHPLAGHYKFKNTLDRIRRRYYWPRMGNDIKQYIQQCDRCQKQGNRMLQEQLHPIPVSEKPFQEISMDIKHVPISRAGHKYVIAAICLFTKFFEAKALKYITATEVSYFLYSRIICQHSTPKYIITDNGKSFVNEIFATVCQQYSITHKLASTYHPETNANIERWNRTFGQILRTLPEEEKRDWHLYLPAIVYASRTTRHKSTKHTPFFLTYGRDPHSPLDRHLEDHDDDDDEDLDEDENQDETEKEIEKEAEKEEKQIKEIIAHFKCHIEQIKQIRAQALEAICKSQETQKRRFEKKILSTKRELKPPFNIGDHVLVYNSSLDSKLSKLWQQWDGPYIIHKVKRRGTYILKTLNGDTLPGPVHGNRMKIYRLPHTECRTMQHHASIFPETQDNANQITSSSSDDNDHSNDETTTDTSDTDGYSTPPGLTRLRPIIEIPTLPSSLQQQIQQQIQQRSR</sequence>
<feature type="domain" description="Integrase catalytic" evidence="2">
    <location>
        <begin position="125"/>
        <end position="283"/>
    </location>
</feature>
<accession>A0AAD7XT76</accession>
<dbReference type="SUPFAM" id="SSF53098">
    <property type="entry name" value="Ribonuclease H-like"/>
    <property type="match status" value="1"/>
</dbReference>
<dbReference type="FunFam" id="3.30.420.10:FF:000032">
    <property type="entry name" value="Retrovirus-related Pol polyprotein from transposon 297-like Protein"/>
    <property type="match status" value="1"/>
</dbReference>